<dbReference type="EMBL" id="CAJRST010022223">
    <property type="protein sequence ID" value="CAG5958314.1"/>
    <property type="molecule type" value="Genomic_DNA"/>
</dbReference>
<comment type="caution">
    <text evidence="2">The sequence shown here is derived from an EMBL/GenBank/DDBJ whole genome shotgun (WGS) entry which is preliminary data.</text>
</comment>
<proteinExistence type="predicted"/>
<organism evidence="2 3">
    <name type="scientific">Menidia menidia</name>
    <name type="common">Atlantic silverside</name>
    <dbReference type="NCBI Taxonomy" id="238744"/>
    <lineage>
        <taxon>Eukaryota</taxon>
        <taxon>Metazoa</taxon>
        <taxon>Chordata</taxon>
        <taxon>Craniata</taxon>
        <taxon>Vertebrata</taxon>
        <taxon>Euteleostomi</taxon>
        <taxon>Actinopterygii</taxon>
        <taxon>Neopterygii</taxon>
        <taxon>Teleostei</taxon>
        <taxon>Neoteleostei</taxon>
        <taxon>Acanthomorphata</taxon>
        <taxon>Ovalentaria</taxon>
        <taxon>Atherinomorphae</taxon>
        <taxon>Atheriniformes</taxon>
        <taxon>Atherinopsidae</taxon>
        <taxon>Menidiinae</taxon>
        <taxon>Menidia</taxon>
    </lineage>
</organism>
<reference evidence="2" key="1">
    <citation type="submission" date="2021-05" db="EMBL/GenBank/DDBJ databases">
        <authorList>
            <person name="Tigano A."/>
        </authorList>
    </citation>
    <scope>NUCLEOTIDE SEQUENCE</scope>
</reference>
<feature type="compositionally biased region" description="Polar residues" evidence="1">
    <location>
        <begin position="81"/>
        <end position="101"/>
    </location>
</feature>
<gene>
    <name evidence="2" type="ORF">MMEN_LOCUS15143</name>
</gene>
<evidence type="ECO:0000313" key="2">
    <source>
        <dbReference type="EMBL" id="CAG5958314.1"/>
    </source>
</evidence>
<sequence length="101" mass="11140">MQHSEAHYWLRLANASAAVLERKKRQFEGKSGSYSVQGVYDKACEAYGPSVSSQSSRSTSLSTELHLSRRVLCASPKWPGLSSNKQTLLQNSMTPHPVSTE</sequence>
<evidence type="ECO:0000313" key="3">
    <source>
        <dbReference type="Proteomes" id="UP000677803"/>
    </source>
</evidence>
<name>A0A8S4B9R7_9TELE</name>
<dbReference type="Proteomes" id="UP000677803">
    <property type="component" value="Unassembled WGS sequence"/>
</dbReference>
<dbReference type="AlphaFoldDB" id="A0A8S4B9R7"/>
<feature type="region of interest" description="Disordered" evidence="1">
    <location>
        <begin position="77"/>
        <end position="101"/>
    </location>
</feature>
<accession>A0A8S4B9R7</accession>
<keyword evidence="3" id="KW-1185">Reference proteome</keyword>
<evidence type="ECO:0000256" key="1">
    <source>
        <dbReference type="SAM" id="MobiDB-lite"/>
    </source>
</evidence>
<protein>
    <submittedName>
        <fullName evidence="2">(Atlantic silverside) hypothetical protein</fullName>
    </submittedName>
</protein>